<dbReference type="EnsemblPlants" id="MELO3C028365.2.1">
    <property type="protein sequence ID" value="MELO3C028365.2.1"/>
    <property type="gene ID" value="MELO3C028365.2"/>
</dbReference>
<protein>
    <submittedName>
        <fullName evidence="2">Uncharacterized protein</fullName>
    </submittedName>
</protein>
<dbReference type="AlphaFoldDB" id="A0A9I9E3Z8"/>
<sequence length="40" mass="4482">MVGSRGGEIPTTETKADDYHTDGDGGERDMVAETVWRRRE</sequence>
<evidence type="ECO:0000256" key="1">
    <source>
        <dbReference type="SAM" id="MobiDB-lite"/>
    </source>
</evidence>
<reference evidence="2" key="1">
    <citation type="submission" date="2023-03" db="UniProtKB">
        <authorList>
            <consortium name="EnsemblPlants"/>
        </authorList>
    </citation>
    <scope>IDENTIFICATION</scope>
</reference>
<organism evidence="2">
    <name type="scientific">Cucumis melo</name>
    <name type="common">Muskmelon</name>
    <dbReference type="NCBI Taxonomy" id="3656"/>
    <lineage>
        <taxon>Eukaryota</taxon>
        <taxon>Viridiplantae</taxon>
        <taxon>Streptophyta</taxon>
        <taxon>Embryophyta</taxon>
        <taxon>Tracheophyta</taxon>
        <taxon>Spermatophyta</taxon>
        <taxon>Magnoliopsida</taxon>
        <taxon>eudicotyledons</taxon>
        <taxon>Gunneridae</taxon>
        <taxon>Pentapetalae</taxon>
        <taxon>rosids</taxon>
        <taxon>fabids</taxon>
        <taxon>Cucurbitales</taxon>
        <taxon>Cucurbitaceae</taxon>
        <taxon>Benincaseae</taxon>
        <taxon>Cucumis</taxon>
    </lineage>
</organism>
<feature type="compositionally biased region" description="Basic and acidic residues" evidence="1">
    <location>
        <begin position="14"/>
        <end position="30"/>
    </location>
</feature>
<feature type="region of interest" description="Disordered" evidence="1">
    <location>
        <begin position="1"/>
        <end position="30"/>
    </location>
</feature>
<dbReference type="Gramene" id="MELO3C028365.2.1">
    <property type="protein sequence ID" value="MELO3C028365.2.1"/>
    <property type="gene ID" value="MELO3C028365.2"/>
</dbReference>
<evidence type="ECO:0000313" key="2">
    <source>
        <dbReference type="EnsemblPlants" id="MELO3C028365.2.1"/>
    </source>
</evidence>
<accession>A0A9I9E3Z8</accession>
<proteinExistence type="predicted"/>
<name>A0A9I9E3Z8_CUCME</name>